<dbReference type="RefSeq" id="WP_158344121.1">
    <property type="nucleotide sequence ID" value="NZ_JAHQCW010000014.1"/>
</dbReference>
<keyword evidence="1" id="KW-0472">Membrane</keyword>
<sequence length="129" mass="13904">MDMLRIGILGIVGILLAVQLKGTKPEYSVYISIATSLVIFFYAARRLEIIIQAIQTIQSFISVHSAYIGTLVKIIGITYISEFSSAICKDAGHATIASQIEVFSKLAILAVSMPILLALLETINGFLAA</sequence>
<feature type="transmembrane region" description="Helical" evidence="1">
    <location>
        <begin position="106"/>
        <end position="127"/>
    </location>
</feature>
<protein>
    <submittedName>
        <fullName evidence="2">Stage III sporulation protein AD</fullName>
    </submittedName>
</protein>
<comment type="caution">
    <text evidence="2">The sequence shown here is derived from an EMBL/GenBank/DDBJ whole genome shotgun (WGS) entry which is preliminary data.</text>
</comment>
<evidence type="ECO:0000256" key="1">
    <source>
        <dbReference type="SAM" id="Phobius"/>
    </source>
</evidence>
<evidence type="ECO:0000313" key="3">
    <source>
        <dbReference type="Proteomes" id="UP000712157"/>
    </source>
</evidence>
<organism evidence="2 3">
    <name type="scientific">Diplocloster agilis</name>
    <dbReference type="NCBI Taxonomy" id="2850323"/>
    <lineage>
        <taxon>Bacteria</taxon>
        <taxon>Bacillati</taxon>
        <taxon>Bacillota</taxon>
        <taxon>Clostridia</taxon>
        <taxon>Lachnospirales</taxon>
        <taxon>Lachnospiraceae</taxon>
        <taxon>Diplocloster</taxon>
    </lineage>
</organism>
<keyword evidence="1" id="KW-0812">Transmembrane</keyword>
<evidence type="ECO:0000313" key="2">
    <source>
        <dbReference type="EMBL" id="MBU9736879.1"/>
    </source>
</evidence>
<accession>A0A949NEV4</accession>
<dbReference type="Pfam" id="PF06686">
    <property type="entry name" value="SpoIIIAC"/>
    <property type="match status" value="2"/>
</dbReference>
<proteinExistence type="predicted"/>
<keyword evidence="1" id="KW-1133">Transmembrane helix</keyword>
<dbReference type="AlphaFoldDB" id="A0A949NEV4"/>
<reference evidence="2" key="1">
    <citation type="submission" date="2021-06" db="EMBL/GenBank/DDBJ databases">
        <title>Description of novel taxa of the family Lachnospiraceae.</title>
        <authorList>
            <person name="Chaplin A.V."/>
            <person name="Sokolova S.R."/>
            <person name="Pikina A.P."/>
            <person name="Korzhanova M."/>
            <person name="Belova V."/>
            <person name="Korostin D."/>
            <person name="Efimov B.A."/>
        </authorList>
    </citation>
    <scope>NUCLEOTIDE SEQUENCE</scope>
    <source>
        <strain evidence="2">ASD5720</strain>
    </source>
</reference>
<dbReference type="InterPro" id="IPR025664">
    <property type="entry name" value="Spore_III_AC/AD"/>
</dbReference>
<gene>
    <name evidence="2" type="ORF">KTH89_10040</name>
</gene>
<name>A0A949NEV4_9FIRM</name>
<keyword evidence="3" id="KW-1185">Reference proteome</keyword>
<dbReference type="EMBL" id="JAHQCW010000014">
    <property type="protein sequence ID" value="MBU9736879.1"/>
    <property type="molecule type" value="Genomic_DNA"/>
</dbReference>
<feature type="transmembrane region" description="Helical" evidence="1">
    <location>
        <begin position="27"/>
        <end position="44"/>
    </location>
</feature>
<dbReference type="Proteomes" id="UP000712157">
    <property type="component" value="Unassembled WGS sequence"/>
</dbReference>